<dbReference type="EMBL" id="MF285618">
    <property type="protein sequence ID" value="ATA65444.1"/>
    <property type="molecule type" value="Genomic_DNA"/>
</dbReference>
<proteinExistence type="predicted"/>
<gene>
    <name evidence="1" type="ORF">2050HW_00109</name>
</gene>
<accession>A0A289ZTI2</accession>
<reference evidence="2" key="1">
    <citation type="submission" date="2017-06" db="EMBL/GenBank/DDBJ databases">
        <authorList>
            <person name="Zhao X."/>
        </authorList>
    </citation>
    <scope>NUCLEOTIDE SEQUENCE [LARGE SCALE GENOMIC DNA]</scope>
</reference>
<protein>
    <submittedName>
        <fullName evidence="1">Uncharacterized protein</fullName>
    </submittedName>
</protein>
<sequence>MAIEAGIYDDPKLPCVIQAINPTAPWTKTPRVVDFVGETKPWKSIPIISWVIQYREVDFRKKLADYLVAQNKFGDPVLVRKAIMDLPDNSVNSTLGNIFYGVTTLAAGMLRPRLDNQMTTSAPATYQLWLAYYMAEMFAAELEGKDDNESRYRRKEMLSTREVVGYTMRQALTRNPNINWGNKVILDATDAIEVRDTLYCNRAALDVYLSRGGTLNTLGADWLTKGTNPTV</sequence>
<dbReference type="Proteomes" id="UP000223363">
    <property type="component" value="Segment"/>
</dbReference>
<name>A0A289ZTI2_9CAUD</name>
<keyword evidence="2" id="KW-1185">Reference proteome</keyword>
<evidence type="ECO:0000313" key="1">
    <source>
        <dbReference type="EMBL" id="ATA65444.1"/>
    </source>
</evidence>
<organism evidence="1 2">
    <name type="scientific">Serratia phage vB_SmaM_ 2050HW</name>
    <dbReference type="NCBI Taxonomy" id="2024252"/>
    <lineage>
        <taxon>Viruses</taxon>
        <taxon>Duplodnaviria</taxon>
        <taxon>Heunggongvirae</taxon>
        <taxon>Uroviricota</taxon>
        <taxon>Caudoviricetes</taxon>
        <taxon>Chimalliviridae</taxon>
        <taxon>Moabitevirus</taxon>
        <taxon>Moabitevirus mv2050HW</taxon>
    </lineage>
</organism>
<evidence type="ECO:0000313" key="2">
    <source>
        <dbReference type="Proteomes" id="UP000223363"/>
    </source>
</evidence>